<evidence type="ECO:0000256" key="9">
    <source>
        <dbReference type="ARBA" id="ARBA00023242"/>
    </source>
</evidence>
<evidence type="ECO:0000256" key="8">
    <source>
        <dbReference type="ARBA" id="ARBA00023067"/>
    </source>
</evidence>
<comment type="subcellular location">
    <subcellularLocation>
        <location evidence="1 11">Nucleus</location>
    </subcellularLocation>
</comment>
<feature type="coiled-coil region" evidence="12">
    <location>
        <begin position="171"/>
        <end position="198"/>
    </location>
</feature>
<keyword evidence="5" id="KW-0498">Mitosis</keyword>
<dbReference type="GO" id="GO:0005524">
    <property type="term" value="F:ATP binding"/>
    <property type="evidence" value="ECO:0007669"/>
    <property type="project" value="UniProtKB-KW"/>
</dbReference>
<comment type="similarity">
    <text evidence="2">Belongs to the SMC family. SMC2 subfamily.</text>
</comment>
<dbReference type="InterPro" id="IPR010935">
    <property type="entry name" value="SMC_hinge"/>
</dbReference>
<evidence type="ECO:0000256" key="10">
    <source>
        <dbReference type="ARBA" id="ARBA00023306"/>
    </source>
</evidence>
<feature type="coiled-coil region" evidence="12">
    <location>
        <begin position="870"/>
        <end position="925"/>
    </location>
</feature>
<evidence type="ECO:0000256" key="2">
    <source>
        <dbReference type="ARBA" id="ARBA00005231"/>
    </source>
</evidence>
<dbReference type="Proteomes" id="UP001168821">
    <property type="component" value="Unassembled WGS sequence"/>
</dbReference>
<evidence type="ECO:0000256" key="1">
    <source>
        <dbReference type="ARBA" id="ARBA00004123"/>
    </source>
</evidence>
<feature type="coiled-coil region" evidence="12">
    <location>
        <begin position="470"/>
        <end position="531"/>
    </location>
</feature>
<feature type="coiled-coil region" evidence="12">
    <location>
        <begin position="284"/>
        <end position="311"/>
    </location>
</feature>
<evidence type="ECO:0000256" key="7">
    <source>
        <dbReference type="ARBA" id="ARBA00023054"/>
    </source>
</evidence>
<evidence type="ECO:0000313" key="14">
    <source>
        <dbReference type="EMBL" id="KAJ3636351.1"/>
    </source>
</evidence>
<keyword evidence="4" id="KW-0547">Nucleotide-binding</keyword>
<dbReference type="GO" id="GO:0016887">
    <property type="term" value="F:ATP hydrolysis activity"/>
    <property type="evidence" value="ECO:0007669"/>
    <property type="project" value="InterPro"/>
</dbReference>
<keyword evidence="8" id="KW-0226">DNA condensation</keyword>
<keyword evidence="9 11" id="KW-0539">Nucleus</keyword>
<dbReference type="GO" id="GO:0005694">
    <property type="term" value="C:chromosome"/>
    <property type="evidence" value="ECO:0007669"/>
    <property type="project" value="InterPro"/>
</dbReference>
<dbReference type="PANTHER" id="PTHR43977">
    <property type="entry name" value="STRUCTURAL MAINTENANCE OF CHROMOSOMES PROTEIN 3"/>
    <property type="match status" value="1"/>
</dbReference>
<evidence type="ECO:0000259" key="13">
    <source>
        <dbReference type="SMART" id="SM00968"/>
    </source>
</evidence>
<accession>A0AA38HKF2</accession>
<dbReference type="SUPFAM" id="SSF52540">
    <property type="entry name" value="P-loop containing nucleoside triphosphate hydrolases"/>
    <property type="match status" value="1"/>
</dbReference>
<keyword evidence="15" id="KW-1185">Reference proteome</keyword>
<dbReference type="AlphaFoldDB" id="A0AA38HKF2"/>
<evidence type="ECO:0000256" key="6">
    <source>
        <dbReference type="ARBA" id="ARBA00022840"/>
    </source>
</evidence>
<dbReference type="Pfam" id="PF06470">
    <property type="entry name" value="SMC_hinge"/>
    <property type="match status" value="1"/>
</dbReference>
<dbReference type="InterPro" id="IPR003395">
    <property type="entry name" value="RecF/RecN/SMC_N"/>
</dbReference>
<evidence type="ECO:0000313" key="15">
    <source>
        <dbReference type="Proteomes" id="UP001168821"/>
    </source>
</evidence>
<dbReference type="InterPro" id="IPR024704">
    <property type="entry name" value="SMC"/>
</dbReference>
<dbReference type="FunFam" id="3.40.50.300:FF:000385">
    <property type="entry name" value="Structural maintenance of chromosomes 2"/>
    <property type="match status" value="1"/>
</dbReference>
<keyword evidence="7 12" id="KW-0175">Coiled coil</keyword>
<dbReference type="Gene3D" id="1.20.1060.20">
    <property type="match status" value="1"/>
</dbReference>
<dbReference type="GO" id="GO:0005634">
    <property type="term" value="C:nucleus"/>
    <property type="evidence" value="ECO:0007669"/>
    <property type="project" value="UniProtKB-SubCell"/>
</dbReference>
<dbReference type="InterPro" id="IPR036277">
    <property type="entry name" value="SMC_hinge_sf"/>
</dbReference>
<name>A0AA38HKF2_9CUCU</name>
<dbReference type="Gene3D" id="3.30.70.1620">
    <property type="match status" value="1"/>
</dbReference>
<proteinExistence type="inferred from homology"/>
<comment type="caution">
    <text evidence="14">The sequence shown here is derived from an EMBL/GenBank/DDBJ whole genome shotgun (WGS) entry which is preliminary data.</text>
</comment>
<dbReference type="GO" id="GO:0051301">
    <property type="term" value="P:cell division"/>
    <property type="evidence" value="ECO:0007669"/>
    <property type="project" value="UniProtKB-KW"/>
</dbReference>
<dbReference type="CDD" id="cd03273">
    <property type="entry name" value="ABC_SMC2_euk"/>
    <property type="match status" value="1"/>
</dbReference>
<dbReference type="SUPFAM" id="SSF75553">
    <property type="entry name" value="Smc hinge domain"/>
    <property type="match status" value="1"/>
</dbReference>
<reference evidence="14" key="1">
    <citation type="journal article" date="2023" name="G3 (Bethesda)">
        <title>Whole genome assemblies of Zophobas morio and Tenebrio molitor.</title>
        <authorList>
            <person name="Kaur S."/>
            <person name="Stinson S.A."/>
            <person name="diCenzo G.C."/>
        </authorList>
    </citation>
    <scope>NUCLEOTIDE SEQUENCE</scope>
    <source>
        <strain evidence="14">QUZm001</strain>
    </source>
</reference>
<evidence type="ECO:0000256" key="4">
    <source>
        <dbReference type="ARBA" id="ARBA00022741"/>
    </source>
</evidence>
<dbReference type="InterPro" id="IPR027120">
    <property type="entry name" value="Smc2_ABC"/>
</dbReference>
<dbReference type="EMBL" id="JALNTZ010000199">
    <property type="protein sequence ID" value="KAJ3636351.1"/>
    <property type="molecule type" value="Genomic_DNA"/>
</dbReference>
<gene>
    <name evidence="14" type="ORF">Zmor_004532</name>
</gene>
<organism evidence="14 15">
    <name type="scientific">Zophobas morio</name>
    <dbReference type="NCBI Taxonomy" id="2755281"/>
    <lineage>
        <taxon>Eukaryota</taxon>
        <taxon>Metazoa</taxon>
        <taxon>Ecdysozoa</taxon>
        <taxon>Arthropoda</taxon>
        <taxon>Hexapoda</taxon>
        <taxon>Insecta</taxon>
        <taxon>Pterygota</taxon>
        <taxon>Neoptera</taxon>
        <taxon>Endopterygota</taxon>
        <taxon>Coleoptera</taxon>
        <taxon>Polyphaga</taxon>
        <taxon>Cucujiformia</taxon>
        <taxon>Tenebrionidae</taxon>
        <taxon>Zophobas</taxon>
    </lineage>
</organism>
<evidence type="ECO:0000256" key="12">
    <source>
        <dbReference type="SAM" id="Coils"/>
    </source>
</evidence>
<keyword evidence="10" id="KW-0131">Cell cycle</keyword>
<dbReference type="Pfam" id="PF02463">
    <property type="entry name" value="SMC_N"/>
    <property type="match status" value="1"/>
</dbReference>
<keyword evidence="6" id="KW-0067">ATP-binding</keyword>
<feature type="domain" description="SMC hinge" evidence="13">
    <location>
        <begin position="556"/>
        <end position="676"/>
    </location>
</feature>
<dbReference type="InterPro" id="IPR027417">
    <property type="entry name" value="P-loop_NTPase"/>
</dbReference>
<evidence type="ECO:0000256" key="5">
    <source>
        <dbReference type="ARBA" id="ARBA00022776"/>
    </source>
</evidence>
<dbReference type="Gene3D" id="3.40.50.300">
    <property type="entry name" value="P-loop containing nucleotide triphosphate hydrolases"/>
    <property type="match status" value="2"/>
</dbReference>
<evidence type="ECO:0000256" key="3">
    <source>
        <dbReference type="ARBA" id="ARBA00022618"/>
    </source>
</evidence>
<protein>
    <recommendedName>
        <fullName evidence="11">Structural maintenance of chromosomes protein</fullName>
    </recommendedName>
</protein>
<dbReference type="SMART" id="SM00968">
    <property type="entry name" value="SMC_hinge"/>
    <property type="match status" value="1"/>
</dbReference>
<sequence>MFVEKVIAEGFKSYAERTEVSGFHPHFNAITGLNGSGKSNILDSICFVLGITNLAQVRATKLQDLIYKQGQASVTKASVTVCFNNSDKSRSPVGYENHDKIQVTRIIEVNKEGKYLINGKIAKRHAVSQLFHSVQLNVNNPHFLIMQGRVTKVLTMKPVEILSMVEEAAGTKMYENNKNEALKQIEKKEAKLAEINYLLLNEIGPALNKLRSERSSYIAFKKLEKEYEILQRFEVAKAYFSKEVCYASLLGFLLSLISYISTSLWVPLTKKENWKKFMGSLAKRKEQANDLLALENEVNHLSKRYMKYKTSCENLTASIRKENSRQQQLISAKEEISRALVEKQRALIKSEGSLENQRIISHECSIAAKRLENKLESLRTGVVVGEADQASLSDQLNGALYPLAFLFKSLTHAAKEHQHVLQQTATERKQLCVRLNNIKSIKGISDFVLSFITLLSVGLLETLLQKQGIAAEAEKELSSIREKISSAEKEVRRLESERTRSISKEELVKRLLALQQKKEERESVVSQLQESLDSLSTQLGALHFTYTPPSATFDHLCVKGMVARLIHVPSSTYCTALEVAAGGRLYHVVVDTQHAAAQLLARGNLKRRVTIIPLDKIAVKTITDDSLERAKRAGGSQNVAAALSLIEYEKKLKKAMEFVFGGTVVCTDQEAARRVTFAKNVNLRSVTLEGDLYEPTGTLTGGANLTKTPILRSLQKLTHVERNLEDALRALSSVKASFMTSTYTLRALNKVSFASLKEEIAAVNQKEVELEHIQQALALNDHELKLLQETLACNPFHQQLQELESLNKEEAIFAEKVRVSVEKEEEIKRKCIILEEEINNFKTSKTDHLNYLEGQLCSAREKAKENVAVLKKLQNKVAETKFEIEEMLKEEQLLEEQSRVIDSNIQTLSRDLENAQQSLADLEVYSIDFHRLSAEHVSYLFQNKHGKAKERLKEEKQKMHATCSEKTKLEEDISHLENLLASSADCKVELKTAINNKNRLDTQILETREELKALERKYSWIVDERNNFGIHGGPYDFANRRFDNISKQLESCEKKLNALKYNLNSKVITRFEEVEAENNALLKKKSIVEKDRETIYESIKDLDAKKNETLEETYKEVDKHFGSIFSTLLPGTQARLVPVSDKHLLEGLEVKVAFGSQWKESLSELSGGQRSLVALSLILALLRYKPAPMYILDEVDSALDLSHTQNIGRMLKTHFSDSQFIVVSLKEGMFNNANVLFKTAFVNGMSTVTRICNSSYLPEERTKINF</sequence>
<dbReference type="PIRSF" id="PIRSF005719">
    <property type="entry name" value="SMC"/>
    <property type="match status" value="1"/>
</dbReference>
<dbReference type="GO" id="GO:0030261">
    <property type="term" value="P:chromosome condensation"/>
    <property type="evidence" value="ECO:0007669"/>
    <property type="project" value="UniProtKB-KW"/>
</dbReference>
<feature type="coiled-coil region" evidence="12">
    <location>
        <begin position="952"/>
        <end position="1091"/>
    </location>
</feature>
<keyword evidence="3" id="KW-0132">Cell division</keyword>
<evidence type="ECO:0000256" key="11">
    <source>
        <dbReference type="PIRNR" id="PIRNR005719"/>
    </source>
</evidence>